<sequence>MGLLRRRPVGPVLTTARLRLRPPQAQDFVSWAALRRESAAFLTPWEPVWARDHLSDRAFRERVAWAARSVAEQRAYPFFLIDADAPAEAPRVLGAITIDNIRRGPAMSATVGYWIGGPHARRGLMSEALGAVCAFTFGELGVSRLEAACLPENVASRRLLARCGFAEEGVAQGYLQIAGRWRDHVLFAALREDRRAVAEALADDAAPVGPETAGQLGRLCAEGPVDGEG</sequence>
<keyword evidence="2" id="KW-0012">Acyltransferase</keyword>
<dbReference type="RefSeq" id="WP_093255547.1">
    <property type="nucleotide sequence ID" value="NZ_FNQM01000016.1"/>
</dbReference>
<dbReference type="PANTHER" id="PTHR43792:SF8">
    <property type="entry name" value="[RIBOSOMAL PROTEIN US5]-ALANINE N-ACETYLTRANSFERASE"/>
    <property type="match status" value="1"/>
</dbReference>
<accession>A0A1H4EWN0</accession>
<name>A0A1H4EWN0_9RHOB</name>
<dbReference type="PANTHER" id="PTHR43792">
    <property type="entry name" value="GNAT FAMILY, PUTATIVE (AFU_ORTHOLOGUE AFUA_3G00765)-RELATED-RELATED"/>
    <property type="match status" value="1"/>
</dbReference>
<evidence type="ECO:0000313" key="5">
    <source>
        <dbReference type="EMBL" id="SEA89405.1"/>
    </source>
</evidence>
<comment type="similarity">
    <text evidence="3">Belongs to the acetyltransferase family. RimJ subfamily.</text>
</comment>
<reference evidence="5 6" key="1">
    <citation type="submission" date="2016-10" db="EMBL/GenBank/DDBJ databases">
        <authorList>
            <person name="de Groot N.N."/>
        </authorList>
    </citation>
    <scope>NUCLEOTIDE SEQUENCE [LARGE SCALE GENOMIC DNA]</scope>
    <source>
        <strain evidence="5 6">DSM 15345</strain>
    </source>
</reference>
<evidence type="ECO:0000256" key="3">
    <source>
        <dbReference type="ARBA" id="ARBA00038502"/>
    </source>
</evidence>
<dbReference type="PROSITE" id="PS51186">
    <property type="entry name" value="GNAT"/>
    <property type="match status" value="1"/>
</dbReference>
<dbReference type="Gene3D" id="3.40.630.30">
    <property type="match status" value="1"/>
</dbReference>
<dbReference type="Proteomes" id="UP000198703">
    <property type="component" value="Unassembled WGS sequence"/>
</dbReference>
<feature type="domain" description="N-acetyltransferase" evidence="4">
    <location>
        <begin position="18"/>
        <end position="192"/>
    </location>
</feature>
<keyword evidence="6" id="KW-1185">Reference proteome</keyword>
<organism evidence="5 6">
    <name type="scientific">Rubrimonas cliftonensis</name>
    <dbReference type="NCBI Taxonomy" id="89524"/>
    <lineage>
        <taxon>Bacteria</taxon>
        <taxon>Pseudomonadati</taxon>
        <taxon>Pseudomonadota</taxon>
        <taxon>Alphaproteobacteria</taxon>
        <taxon>Rhodobacterales</taxon>
        <taxon>Paracoccaceae</taxon>
        <taxon>Rubrimonas</taxon>
    </lineage>
</organism>
<dbReference type="OrthoDB" id="9801669at2"/>
<evidence type="ECO:0000313" key="6">
    <source>
        <dbReference type="Proteomes" id="UP000198703"/>
    </source>
</evidence>
<dbReference type="GO" id="GO:0005737">
    <property type="term" value="C:cytoplasm"/>
    <property type="evidence" value="ECO:0007669"/>
    <property type="project" value="TreeGrafter"/>
</dbReference>
<dbReference type="InterPro" id="IPR051531">
    <property type="entry name" value="N-acetyltransferase"/>
</dbReference>
<gene>
    <name evidence="5" type="ORF">SAMN05444370_11647</name>
</gene>
<dbReference type="InterPro" id="IPR000182">
    <property type="entry name" value="GNAT_dom"/>
</dbReference>
<dbReference type="STRING" id="89524.SAMN05444370_11647"/>
<protein>
    <submittedName>
        <fullName evidence="5">Ribosomal-protein-alanine N-acetyltransferase</fullName>
    </submittedName>
</protein>
<evidence type="ECO:0000256" key="2">
    <source>
        <dbReference type="ARBA" id="ARBA00023315"/>
    </source>
</evidence>
<dbReference type="SUPFAM" id="SSF55729">
    <property type="entry name" value="Acyl-CoA N-acyltransferases (Nat)"/>
    <property type="match status" value="1"/>
</dbReference>
<dbReference type="EMBL" id="FNQM01000016">
    <property type="protein sequence ID" value="SEA89405.1"/>
    <property type="molecule type" value="Genomic_DNA"/>
</dbReference>
<keyword evidence="1 5" id="KW-0808">Transferase</keyword>
<dbReference type="InterPro" id="IPR016181">
    <property type="entry name" value="Acyl_CoA_acyltransferase"/>
</dbReference>
<evidence type="ECO:0000256" key="1">
    <source>
        <dbReference type="ARBA" id="ARBA00022679"/>
    </source>
</evidence>
<evidence type="ECO:0000259" key="4">
    <source>
        <dbReference type="PROSITE" id="PS51186"/>
    </source>
</evidence>
<dbReference type="GO" id="GO:0008999">
    <property type="term" value="F:protein-N-terminal-alanine acetyltransferase activity"/>
    <property type="evidence" value="ECO:0007669"/>
    <property type="project" value="TreeGrafter"/>
</dbReference>
<dbReference type="AlphaFoldDB" id="A0A1H4EWN0"/>
<proteinExistence type="inferred from homology"/>
<dbReference type="Pfam" id="PF13302">
    <property type="entry name" value="Acetyltransf_3"/>
    <property type="match status" value="1"/>
</dbReference>